<evidence type="ECO:0000256" key="2">
    <source>
        <dbReference type="SAM" id="Phobius"/>
    </source>
</evidence>
<keyword evidence="2" id="KW-1133">Transmembrane helix</keyword>
<proteinExistence type="predicted"/>
<keyword evidence="4" id="KW-1185">Reference proteome</keyword>
<accession>A0A9N9XXD0</accession>
<evidence type="ECO:0000256" key="1">
    <source>
        <dbReference type="SAM" id="MobiDB-lite"/>
    </source>
</evidence>
<keyword evidence="2" id="KW-0812">Transmembrane</keyword>
<organism evidence="3 4">
    <name type="scientific">Clonostachys byssicola</name>
    <dbReference type="NCBI Taxonomy" id="160290"/>
    <lineage>
        <taxon>Eukaryota</taxon>
        <taxon>Fungi</taxon>
        <taxon>Dikarya</taxon>
        <taxon>Ascomycota</taxon>
        <taxon>Pezizomycotina</taxon>
        <taxon>Sordariomycetes</taxon>
        <taxon>Hypocreomycetidae</taxon>
        <taxon>Hypocreales</taxon>
        <taxon>Bionectriaceae</taxon>
        <taxon>Clonostachys</taxon>
    </lineage>
</organism>
<dbReference type="OrthoDB" id="5141958at2759"/>
<feature type="transmembrane region" description="Helical" evidence="2">
    <location>
        <begin position="122"/>
        <end position="145"/>
    </location>
</feature>
<feature type="compositionally biased region" description="Polar residues" evidence="1">
    <location>
        <begin position="322"/>
        <end position="335"/>
    </location>
</feature>
<feature type="transmembrane region" description="Helical" evidence="2">
    <location>
        <begin position="12"/>
        <end position="33"/>
    </location>
</feature>
<name>A0A9N9XXD0_9HYPO</name>
<evidence type="ECO:0000313" key="3">
    <source>
        <dbReference type="EMBL" id="CAG9983054.1"/>
    </source>
</evidence>
<reference evidence="3 4" key="2">
    <citation type="submission" date="2021-10" db="EMBL/GenBank/DDBJ databases">
        <authorList>
            <person name="Piombo E."/>
        </authorList>
    </citation>
    <scope>NUCLEOTIDE SEQUENCE [LARGE SCALE GENOMIC DNA]</scope>
</reference>
<sequence>MEGQESGWQEVSGPSVFWILLTLSIAAATLPSTRTKIMGPSIRVGASIDPLRAMPWVCFLDAIFDLLIVGRTIQYHMSKREKDEQREEQTAHGEPNLIMVKLAMTLLAVLPQTVKILSMRGILVSQICACGFFFAIATSLIMDLWDPAAEKPYPGKPVRIGESKVMSVIICLAILIWAGVATSELWIWYNIACLSSFEPSASVKNLISWVDLACGLGLFLQMVVSAIYFCISKHRFAISKYPRIVPLLGIVGFFFTLKGITKLPIEEKTSSTRHITPMPIWAKRASYSTSLIYCAALVSAITAVLIHALGMLIARKRGTVQQPSGQDVESGTDQPASAAESSELARPPEQDGNDGSMVRRAISYIVSGIRCLSTLGLRIDQWLWDLFTLPSLLSFFASWTIFNLIRTVLYYLVVFDGSGTSSPSWNSVLG</sequence>
<protein>
    <submittedName>
        <fullName evidence="3">Uncharacterized protein</fullName>
    </submittedName>
</protein>
<dbReference type="AlphaFoldDB" id="A0A9N9XXD0"/>
<comment type="caution">
    <text evidence="3">The sequence shown here is derived from an EMBL/GenBank/DDBJ whole genome shotgun (WGS) entry which is preliminary data.</text>
</comment>
<feature type="transmembrane region" description="Helical" evidence="2">
    <location>
        <begin position="290"/>
        <end position="314"/>
    </location>
</feature>
<feature type="transmembrane region" description="Helical" evidence="2">
    <location>
        <begin position="243"/>
        <end position="261"/>
    </location>
</feature>
<keyword evidence="2" id="KW-0472">Membrane</keyword>
<dbReference type="EMBL" id="CABFNO020001355">
    <property type="protein sequence ID" value="CAG9983054.1"/>
    <property type="molecule type" value="Genomic_DNA"/>
</dbReference>
<feature type="transmembrane region" description="Helical" evidence="2">
    <location>
        <begin position="165"/>
        <end position="189"/>
    </location>
</feature>
<gene>
    <name evidence="3" type="ORF">CBYS24578_00017996</name>
</gene>
<feature type="transmembrane region" description="Helical" evidence="2">
    <location>
        <begin position="209"/>
        <end position="231"/>
    </location>
</feature>
<feature type="transmembrane region" description="Helical" evidence="2">
    <location>
        <begin position="53"/>
        <end position="73"/>
    </location>
</feature>
<dbReference type="Proteomes" id="UP000754883">
    <property type="component" value="Unassembled WGS sequence"/>
</dbReference>
<evidence type="ECO:0000313" key="4">
    <source>
        <dbReference type="Proteomes" id="UP000754883"/>
    </source>
</evidence>
<feature type="region of interest" description="Disordered" evidence="1">
    <location>
        <begin position="322"/>
        <end position="355"/>
    </location>
</feature>
<feature type="transmembrane region" description="Helical" evidence="2">
    <location>
        <begin position="391"/>
        <end position="413"/>
    </location>
</feature>
<reference evidence="4" key="1">
    <citation type="submission" date="2019-06" db="EMBL/GenBank/DDBJ databases">
        <authorList>
            <person name="Broberg M."/>
        </authorList>
    </citation>
    <scope>NUCLEOTIDE SEQUENCE [LARGE SCALE GENOMIC DNA]</scope>
</reference>